<dbReference type="InterPro" id="IPR017896">
    <property type="entry name" value="4Fe4S_Fe-S-bd"/>
</dbReference>
<dbReference type="InterPro" id="IPR008254">
    <property type="entry name" value="Flavodoxin/NO_synth"/>
</dbReference>
<dbReference type="InterPro" id="IPR050572">
    <property type="entry name" value="Fe-S_Ferredoxin"/>
</dbReference>
<dbReference type="PANTHER" id="PTHR43687:SF1">
    <property type="entry name" value="FERREDOXIN III"/>
    <property type="match status" value="1"/>
</dbReference>
<dbReference type="Proteomes" id="UP000503251">
    <property type="component" value="Chromosome"/>
</dbReference>
<evidence type="ECO:0000313" key="7">
    <source>
        <dbReference type="EMBL" id="QJT11023.1"/>
    </source>
</evidence>
<protein>
    <recommendedName>
        <fullName evidence="9">4Fe-4S ferredoxin</fullName>
    </recommendedName>
</protein>
<dbReference type="InterPro" id="IPR029039">
    <property type="entry name" value="Flavoprotein-like_sf"/>
</dbReference>
<dbReference type="InterPro" id="IPR017900">
    <property type="entry name" value="4Fe4S_Fe_S_CS"/>
</dbReference>
<dbReference type="Gene3D" id="3.30.70.20">
    <property type="match status" value="1"/>
</dbReference>
<dbReference type="PANTHER" id="PTHR43687">
    <property type="entry name" value="ADENYLYLSULFATE REDUCTASE, BETA SUBUNIT"/>
    <property type="match status" value="1"/>
</dbReference>
<evidence type="ECO:0000259" key="5">
    <source>
        <dbReference type="PROSITE" id="PS50902"/>
    </source>
</evidence>
<evidence type="ECO:0000313" key="8">
    <source>
        <dbReference type="Proteomes" id="UP000503251"/>
    </source>
</evidence>
<dbReference type="PROSITE" id="PS00198">
    <property type="entry name" value="4FE4S_FER_1"/>
    <property type="match status" value="2"/>
</dbReference>
<keyword evidence="4" id="KW-0411">Iron-sulfur</keyword>
<feature type="domain" description="4Fe-4S ferredoxin-type" evidence="6">
    <location>
        <begin position="192"/>
        <end position="221"/>
    </location>
</feature>
<evidence type="ECO:0000256" key="4">
    <source>
        <dbReference type="ARBA" id="ARBA00023014"/>
    </source>
</evidence>
<dbReference type="PROSITE" id="PS51379">
    <property type="entry name" value="4FE4S_FER_2"/>
    <property type="match status" value="2"/>
</dbReference>
<evidence type="ECO:0000259" key="6">
    <source>
        <dbReference type="PROSITE" id="PS51379"/>
    </source>
</evidence>
<reference evidence="7 8" key="1">
    <citation type="submission" date="2019-04" db="EMBL/GenBank/DDBJ databases">
        <title>Isolation and culture of sulfate reducing bacteria from the cold seep of the South China Sea.</title>
        <authorList>
            <person name="Sun C."/>
            <person name="Liu R."/>
        </authorList>
    </citation>
    <scope>NUCLEOTIDE SEQUENCE [LARGE SCALE GENOMIC DNA]</scope>
    <source>
        <strain evidence="7 8">CS1</strain>
    </source>
</reference>
<dbReference type="EMBL" id="CP039543">
    <property type="protein sequence ID" value="QJT11023.1"/>
    <property type="molecule type" value="Genomic_DNA"/>
</dbReference>
<keyword evidence="3" id="KW-0408">Iron</keyword>
<dbReference type="SUPFAM" id="SSF54862">
    <property type="entry name" value="4Fe-4S ferredoxins"/>
    <property type="match status" value="1"/>
</dbReference>
<dbReference type="PROSITE" id="PS50902">
    <property type="entry name" value="FLAVODOXIN_LIKE"/>
    <property type="match status" value="1"/>
</dbReference>
<feature type="domain" description="4Fe-4S ferredoxin-type" evidence="6">
    <location>
        <begin position="223"/>
        <end position="251"/>
    </location>
</feature>
<dbReference type="Pfam" id="PF13187">
    <property type="entry name" value="Fer4_9"/>
    <property type="match status" value="1"/>
</dbReference>
<evidence type="ECO:0000256" key="1">
    <source>
        <dbReference type="ARBA" id="ARBA00022485"/>
    </source>
</evidence>
<keyword evidence="1" id="KW-0004">4Fe-4S</keyword>
<dbReference type="Gene3D" id="3.40.50.360">
    <property type="match status" value="1"/>
</dbReference>
<gene>
    <name evidence="7" type="ORF">E8L03_19825</name>
</gene>
<dbReference type="RefSeq" id="WP_144306859.1">
    <property type="nucleotide sequence ID" value="NZ_CP039543.1"/>
</dbReference>
<evidence type="ECO:0000256" key="3">
    <source>
        <dbReference type="ARBA" id="ARBA00023004"/>
    </source>
</evidence>
<organism evidence="7 8">
    <name type="scientific">Oceanidesulfovibrio marinus</name>
    <dbReference type="NCBI Taxonomy" id="370038"/>
    <lineage>
        <taxon>Bacteria</taxon>
        <taxon>Pseudomonadati</taxon>
        <taxon>Thermodesulfobacteriota</taxon>
        <taxon>Desulfovibrionia</taxon>
        <taxon>Desulfovibrionales</taxon>
        <taxon>Desulfovibrionaceae</taxon>
        <taxon>Oceanidesulfovibrio</taxon>
    </lineage>
</organism>
<feature type="domain" description="Flavodoxin-like" evidence="5">
    <location>
        <begin position="3"/>
        <end position="154"/>
    </location>
</feature>
<name>A0ABX6NKB0_9BACT</name>
<proteinExistence type="predicted"/>
<evidence type="ECO:0000256" key="2">
    <source>
        <dbReference type="ARBA" id="ARBA00022723"/>
    </source>
</evidence>
<accession>A0ABX6NKB0</accession>
<sequence length="273" mass="29153">MKHLIAYASSAGTTRRAAAMIRDGLAERGVEAELFDLRRYTRGELPAADEPLCLWIGSPVYAQHPVPYCAAFIKALGAPEGSWCAPFVAWGGVSTGVALEELGQAALDAGYNLAGGARVLCAHSNLWREADRPHDDRPNAQDKALLAELAGTVVERIEVGEPCDIESMRQRIPVVLEASAQMSMDKMRTMIPKPELDAAACIGCGLCAEECPAAAITLEGEPPLPHIGPACVRCRGCVRVCPEGAFLADMSGAPKHLASLIERFQEPAETTIY</sequence>
<keyword evidence="2" id="KW-0479">Metal-binding</keyword>
<evidence type="ECO:0008006" key="9">
    <source>
        <dbReference type="Google" id="ProtNLM"/>
    </source>
</evidence>
<keyword evidence="8" id="KW-1185">Reference proteome</keyword>
<dbReference type="SUPFAM" id="SSF52218">
    <property type="entry name" value="Flavoproteins"/>
    <property type="match status" value="1"/>
</dbReference>